<evidence type="ECO:0000256" key="5">
    <source>
        <dbReference type="ARBA" id="ARBA00023136"/>
    </source>
</evidence>
<feature type="transmembrane region" description="Helical" evidence="6">
    <location>
        <begin position="122"/>
        <end position="139"/>
    </location>
</feature>
<dbReference type="EMBL" id="MCIF01000002">
    <property type="protein sequence ID" value="RAQ98239.1"/>
    <property type="molecule type" value="Genomic_DNA"/>
</dbReference>
<dbReference type="AlphaFoldDB" id="A0A328VM02"/>
<dbReference type="GO" id="GO:0015086">
    <property type="term" value="F:cadmium ion transmembrane transporter activity"/>
    <property type="evidence" value="ECO:0007669"/>
    <property type="project" value="TreeGrafter"/>
</dbReference>
<keyword evidence="3 6" id="KW-0812">Transmembrane</keyword>
<feature type="transmembrane region" description="Helical" evidence="6">
    <location>
        <begin position="83"/>
        <end position="102"/>
    </location>
</feature>
<keyword evidence="8" id="KW-1185">Reference proteome</keyword>
<feature type="transmembrane region" description="Helical" evidence="6">
    <location>
        <begin position="44"/>
        <end position="62"/>
    </location>
</feature>
<dbReference type="GO" id="GO:0034755">
    <property type="term" value="P:iron ion transmembrane transport"/>
    <property type="evidence" value="ECO:0007669"/>
    <property type="project" value="TreeGrafter"/>
</dbReference>
<protein>
    <submittedName>
        <fullName evidence="7">Mn transporter</fullName>
    </submittedName>
</protein>
<feature type="transmembrane region" description="Helical" evidence="6">
    <location>
        <begin position="357"/>
        <end position="374"/>
    </location>
</feature>
<evidence type="ECO:0000256" key="4">
    <source>
        <dbReference type="ARBA" id="ARBA00022989"/>
    </source>
</evidence>
<evidence type="ECO:0000313" key="8">
    <source>
        <dbReference type="Proteomes" id="UP000248706"/>
    </source>
</evidence>
<dbReference type="PANTHER" id="PTHR11706">
    <property type="entry name" value="SOLUTE CARRIER PROTEIN FAMILY 11 MEMBER"/>
    <property type="match status" value="1"/>
</dbReference>
<feature type="transmembrane region" description="Helical" evidence="6">
    <location>
        <begin position="386"/>
        <end position="412"/>
    </location>
</feature>
<dbReference type="InterPro" id="IPR001046">
    <property type="entry name" value="NRAMP_fam"/>
</dbReference>
<accession>A0A328VM02</accession>
<dbReference type="Pfam" id="PF01566">
    <property type="entry name" value="Nramp"/>
    <property type="match status" value="1"/>
</dbReference>
<evidence type="ECO:0000313" key="7">
    <source>
        <dbReference type="EMBL" id="RAQ98239.1"/>
    </source>
</evidence>
<dbReference type="PANTHER" id="PTHR11706:SF33">
    <property type="entry name" value="NATURAL RESISTANCE-ASSOCIATED MACROPHAGE PROTEIN 2"/>
    <property type="match status" value="1"/>
</dbReference>
<keyword evidence="2" id="KW-0813">Transport</keyword>
<keyword evidence="5 6" id="KW-0472">Membrane</keyword>
<feature type="transmembrane region" description="Helical" evidence="6">
    <location>
        <begin position="151"/>
        <end position="169"/>
    </location>
</feature>
<keyword evidence="4 6" id="KW-1133">Transmembrane helix</keyword>
<evidence type="ECO:0000256" key="6">
    <source>
        <dbReference type="SAM" id="Phobius"/>
    </source>
</evidence>
<feature type="transmembrane region" description="Helical" evidence="6">
    <location>
        <begin position="231"/>
        <end position="257"/>
    </location>
</feature>
<dbReference type="NCBIfam" id="NF037982">
    <property type="entry name" value="Nramp_1"/>
    <property type="match status" value="1"/>
</dbReference>
<feature type="transmembrane region" description="Helical" evidence="6">
    <location>
        <begin position="189"/>
        <end position="210"/>
    </location>
</feature>
<dbReference type="GO" id="GO:0005886">
    <property type="term" value="C:plasma membrane"/>
    <property type="evidence" value="ECO:0007669"/>
    <property type="project" value="TreeGrafter"/>
</dbReference>
<comment type="caution">
    <text evidence="7">The sequence shown here is derived from an EMBL/GenBank/DDBJ whole genome shotgun (WGS) entry which is preliminary data.</text>
</comment>
<gene>
    <name evidence="7" type="ORF">A4R35_22050</name>
</gene>
<dbReference type="GO" id="GO:0005384">
    <property type="term" value="F:manganese ion transmembrane transporter activity"/>
    <property type="evidence" value="ECO:0007669"/>
    <property type="project" value="TreeGrafter"/>
</dbReference>
<reference evidence="7 8" key="1">
    <citation type="submission" date="2016-08" db="EMBL/GenBank/DDBJ databases">
        <title>Analysis of Carbohydrate Active Enzymes in Thermogemmatispora T81 Reveals Carbohydrate Degradation Ability.</title>
        <authorList>
            <person name="Tomazini A."/>
            <person name="Lal S."/>
            <person name="Stott M."/>
            <person name="Henrissat B."/>
            <person name="Polikarpov I."/>
            <person name="Sparling R."/>
            <person name="Levin D.B."/>
        </authorList>
    </citation>
    <scope>NUCLEOTIDE SEQUENCE [LARGE SCALE GENOMIC DNA]</scope>
    <source>
        <strain evidence="7 8">T81</strain>
    </source>
</reference>
<organism evidence="7 8">
    <name type="scientific">Thermogemmatispora tikiterensis</name>
    <dbReference type="NCBI Taxonomy" id="1825093"/>
    <lineage>
        <taxon>Bacteria</taxon>
        <taxon>Bacillati</taxon>
        <taxon>Chloroflexota</taxon>
        <taxon>Ktedonobacteria</taxon>
        <taxon>Thermogemmatisporales</taxon>
        <taxon>Thermogemmatisporaceae</taxon>
        <taxon>Thermogemmatispora</taxon>
    </lineage>
</organism>
<comment type="subcellular location">
    <subcellularLocation>
        <location evidence="1">Membrane</location>
        <topology evidence="1">Multi-pass membrane protein</topology>
    </subcellularLocation>
</comment>
<feature type="transmembrane region" description="Helical" evidence="6">
    <location>
        <begin position="277"/>
        <end position="306"/>
    </location>
</feature>
<dbReference type="Proteomes" id="UP000248706">
    <property type="component" value="Unassembled WGS sequence"/>
</dbReference>
<evidence type="ECO:0000256" key="3">
    <source>
        <dbReference type="ARBA" id="ARBA00022692"/>
    </source>
</evidence>
<evidence type="ECO:0000256" key="2">
    <source>
        <dbReference type="ARBA" id="ARBA00022448"/>
    </source>
</evidence>
<proteinExistence type="predicted"/>
<sequence>MSRSSPLIRLLAVLGPGLIAANAGNDAGGIATYSSAGANYGYSLLWALFISSFFVAVIQEMCARMGAVTGKGLADLIREEFGVRWTALAMLALLIANTGITISEFLGIGASVQVLAQDVHTPWLYVTVPVCGLSLWWLVIKGSYRRVEKVFIAMSLGFLSYIPAAFVAHPDWGAIAHQSVLPTWSWDSGYLLMAAALVGTTISPYMLFYVQSAVADKGIHAGEYIYEQIDVYSGTLFATIISFFIVVATGATLFVSHHPVSTALDAAFALRNLAGPYASLLFGIGLFGASLLAAAVLPLSTAYAICEAFGFERSLSRSFREAPVFQGLFTALIALGVLVTLIPGLPIFQVLIILQDINTAMLPIILVFIILLVNNRRLMGKHRNSLLFNIFGWATVLFVSVLTLILLIVNLLPH</sequence>
<evidence type="ECO:0000256" key="1">
    <source>
        <dbReference type="ARBA" id="ARBA00004141"/>
    </source>
</evidence>
<feature type="transmembrane region" description="Helical" evidence="6">
    <location>
        <begin position="327"/>
        <end position="351"/>
    </location>
</feature>
<name>A0A328VM02_9CHLR</name>